<protein>
    <submittedName>
        <fullName evidence="6">Endonuclease</fullName>
    </submittedName>
</protein>
<dbReference type="Proteomes" id="UP000886129">
    <property type="component" value="Unassembled WGS sequence"/>
</dbReference>
<evidence type="ECO:0000256" key="4">
    <source>
        <dbReference type="ARBA" id="ARBA00023014"/>
    </source>
</evidence>
<keyword evidence="6" id="KW-0255">Endonuclease</keyword>
<dbReference type="Gene3D" id="1.10.1670.10">
    <property type="entry name" value="Helix-hairpin-Helix base-excision DNA repair enzymes (C-terminal)"/>
    <property type="match status" value="1"/>
</dbReference>
<keyword evidence="1" id="KW-0004">4Fe-4S</keyword>
<proteinExistence type="predicted"/>
<dbReference type="PANTHER" id="PTHR10359">
    <property type="entry name" value="A/G-SPECIFIC ADENINE GLYCOSYLASE/ENDONUCLEASE III"/>
    <property type="match status" value="1"/>
</dbReference>
<dbReference type="InterPro" id="IPR011257">
    <property type="entry name" value="DNA_glycosylase"/>
</dbReference>
<evidence type="ECO:0000256" key="1">
    <source>
        <dbReference type="ARBA" id="ARBA00022485"/>
    </source>
</evidence>
<dbReference type="CDD" id="cd00056">
    <property type="entry name" value="ENDO3c"/>
    <property type="match status" value="1"/>
</dbReference>
<feature type="domain" description="HhH-GPD" evidence="5">
    <location>
        <begin position="38"/>
        <end position="189"/>
    </location>
</feature>
<keyword evidence="6" id="KW-0378">Hydrolase</keyword>
<dbReference type="SMART" id="SM00478">
    <property type="entry name" value="ENDO3c"/>
    <property type="match status" value="1"/>
</dbReference>
<evidence type="ECO:0000256" key="3">
    <source>
        <dbReference type="ARBA" id="ARBA00023004"/>
    </source>
</evidence>
<dbReference type="GO" id="GO:0046872">
    <property type="term" value="F:metal ion binding"/>
    <property type="evidence" value="ECO:0007669"/>
    <property type="project" value="UniProtKB-KW"/>
</dbReference>
<keyword evidence="2" id="KW-0479">Metal-binding</keyword>
<dbReference type="SUPFAM" id="SSF48150">
    <property type="entry name" value="DNA-glycosylase"/>
    <property type="match status" value="1"/>
</dbReference>
<dbReference type="AlphaFoldDB" id="A0A7C5I351"/>
<dbReference type="GO" id="GO:0051539">
    <property type="term" value="F:4 iron, 4 sulfur cluster binding"/>
    <property type="evidence" value="ECO:0007669"/>
    <property type="project" value="UniProtKB-KW"/>
</dbReference>
<dbReference type="Pfam" id="PF00730">
    <property type="entry name" value="HhH-GPD"/>
    <property type="match status" value="1"/>
</dbReference>
<dbReference type="GO" id="GO:0006284">
    <property type="term" value="P:base-excision repair"/>
    <property type="evidence" value="ECO:0007669"/>
    <property type="project" value="InterPro"/>
</dbReference>
<keyword evidence="6" id="KW-0540">Nuclease</keyword>
<comment type="caution">
    <text evidence="6">The sequence shown here is derived from an EMBL/GenBank/DDBJ whole genome shotgun (WGS) entry which is preliminary data.</text>
</comment>
<accession>A0A7C5I351</accession>
<keyword evidence="3" id="KW-0408">Iron</keyword>
<dbReference type="InterPro" id="IPR023170">
    <property type="entry name" value="HhH_base_excis_C"/>
</dbReference>
<evidence type="ECO:0000313" key="6">
    <source>
        <dbReference type="EMBL" id="HHF08494.1"/>
    </source>
</evidence>
<name>A0A7C5I351_9BACT</name>
<sequence>MEAKKALEEIFKELHKHYNPHGWWPAETPFEVAVGAVLAQSTNWHNVEKAIRNLKKLKVLLPEGLYELQDVLLQEAIKPAGFHTRKSKAVKAVAKLFLSLNAKDELLEIRKKLLSIKGIGKETADSILLYALEKPIFVVDAYTFRFLERYGIETSKNYDKVQALFHNAFQNDVNLFREFHALIVEHSKTLCKKKPDCEHCFLKKCKRATVTGAL</sequence>
<dbReference type="InterPro" id="IPR003265">
    <property type="entry name" value="HhH-GPD_domain"/>
</dbReference>
<dbReference type="PANTHER" id="PTHR10359:SF19">
    <property type="entry name" value="DNA REPAIR GLYCOSYLASE MJ1434-RELATED"/>
    <property type="match status" value="1"/>
</dbReference>
<evidence type="ECO:0000259" key="5">
    <source>
        <dbReference type="SMART" id="SM00478"/>
    </source>
</evidence>
<dbReference type="GO" id="GO:0004519">
    <property type="term" value="F:endonuclease activity"/>
    <property type="evidence" value="ECO:0007669"/>
    <property type="project" value="UniProtKB-KW"/>
</dbReference>
<dbReference type="PIRSF" id="PIRSF001435">
    <property type="entry name" value="Nth"/>
    <property type="match status" value="1"/>
</dbReference>
<evidence type="ECO:0000256" key="2">
    <source>
        <dbReference type="ARBA" id="ARBA00022723"/>
    </source>
</evidence>
<organism evidence="6">
    <name type="scientific">Kosmotoga arenicorallina</name>
    <dbReference type="NCBI Taxonomy" id="688066"/>
    <lineage>
        <taxon>Bacteria</taxon>
        <taxon>Thermotogati</taxon>
        <taxon>Thermotogota</taxon>
        <taxon>Thermotogae</taxon>
        <taxon>Kosmotogales</taxon>
        <taxon>Kosmotogaceae</taxon>
        <taxon>Kosmotoga</taxon>
    </lineage>
</organism>
<gene>
    <name evidence="6" type="ORF">ENL26_01815</name>
</gene>
<dbReference type="Gene3D" id="1.10.340.30">
    <property type="entry name" value="Hypothetical protein, domain 2"/>
    <property type="match status" value="1"/>
</dbReference>
<dbReference type="EMBL" id="DRTH01000105">
    <property type="protein sequence ID" value="HHF08494.1"/>
    <property type="molecule type" value="Genomic_DNA"/>
</dbReference>
<reference evidence="6" key="1">
    <citation type="journal article" date="2020" name="mSystems">
        <title>Genome- and Community-Level Interaction Insights into Carbon Utilization and Element Cycling Functions of Hydrothermarchaeota in Hydrothermal Sediment.</title>
        <authorList>
            <person name="Zhou Z."/>
            <person name="Liu Y."/>
            <person name="Xu W."/>
            <person name="Pan J."/>
            <person name="Luo Z.H."/>
            <person name="Li M."/>
        </authorList>
    </citation>
    <scope>NUCLEOTIDE SEQUENCE [LARGE SCALE GENOMIC DNA]</scope>
    <source>
        <strain evidence="6">HyVt-80</strain>
    </source>
</reference>
<keyword evidence="4" id="KW-0411">Iron-sulfur</keyword>